<dbReference type="Proteomes" id="UP000605013">
    <property type="component" value="Unassembled WGS sequence"/>
</dbReference>
<proteinExistence type="predicted"/>
<sequence>MKKPYLKKILVLIMMLISFNSFACDCDCNGDCSFSVISNRNELVALVKVIEYSDFLDYKIDGYDKKMPFSMTVEIIKKHKGTESKKQIKIWGDNGILCRPYISNFEVGKYYLISPLQIKNSSDEGNKGDYDFFACWTDYLTVDFENGIAHGEYTKKKNKISLKEFENGIKK</sequence>
<comment type="caution">
    <text evidence="2">The sequence shown here is derived from an EMBL/GenBank/DDBJ whole genome shotgun (WGS) entry which is preliminary data.</text>
</comment>
<evidence type="ECO:0008006" key="4">
    <source>
        <dbReference type="Google" id="ProtNLM"/>
    </source>
</evidence>
<keyword evidence="1" id="KW-0732">Signal</keyword>
<evidence type="ECO:0000313" key="2">
    <source>
        <dbReference type="EMBL" id="MBL7560889.1"/>
    </source>
</evidence>
<dbReference type="RefSeq" id="WP_116823265.1">
    <property type="nucleotide sequence ID" value="NZ_JAEMEF010000015.1"/>
</dbReference>
<feature type="signal peptide" evidence="1">
    <location>
        <begin position="1"/>
        <end position="23"/>
    </location>
</feature>
<feature type="chain" id="PRO_5045166309" description="Tissue inhibitor of metalloproteinase" evidence="1">
    <location>
        <begin position="24"/>
        <end position="171"/>
    </location>
</feature>
<dbReference type="EMBL" id="JAEMEF010000015">
    <property type="protein sequence ID" value="MBL7560889.1"/>
    <property type="molecule type" value="Genomic_DNA"/>
</dbReference>
<gene>
    <name evidence="2" type="ORF">JAO71_13865</name>
</gene>
<reference evidence="2 3" key="1">
    <citation type="submission" date="2020-12" db="EMBL/GenBank/DDBJ databases">
        <title>Olleya sediminilitoris sp. nov., isolated from a tidal flat.</title>
        <authorList>
            <person name="Park S."/>
            <person name="Yoon J.-H."/>
        </authorList>
    </citation>
    <scope>NUCLEOTIDE SEQUENCE [LARGE SCALE GENOMIC DNA]</scope>
    <source>
        <strain evidence="2 3">YSTF-M6</strain>
    </source>
</reference>
<organism evidence="2 3">
    <name type="scientific">Olleya sediminilitoris</name>
    <dbReference type="NCBI Taxonomy" id="2795739"/>
    <lineage>
        <taxon>Bacteria</taxon>
        <taxon>Pseudomonadati</taxon>
        <taxon>Bacteroidota</taxon>
        <taxon>Flavobacteriia</taxon>
        <taxon>Flavobacteriales</taxon>
        <taxon>Flavobacteriaceae</taxon>
    </lineage>
</organism>
<protein>
    <recommendedName>
        <fullName evidence="4">Tissue inhibitor of metalloproteinase</fullName>
    </recommendedName>
</protein>
<accession>A0ABS1WP39</accession>
<evidence type="ECO:0000256" key="1">
    <source>
        <dbReference type="SAM" id="SignalP"/>
    </source>
</evidence>
<name>A0ABS1WP39_9FLAO</name>
<keyword evidence="3" id="KW-1185">Reference proteome</keyword>
<evidence type="ECO:0000313" key="3">
    <source>
        <dbReference type="Proteomes" id="UP000605013"/>
    </source>
</evidence>